<protein>
    <recommendedName>
        <fullName evidence="2">Regulatory protein YycH domain-containing protein</fullName>
    </recommendedName>
</protein>
<evidence type="ECO:0000313" key="4">
    <source>
        <dbReference type="Proteomes" id="UP000233343"/>
    </source>
</evidence>
<dbReference type="CDD" id="cd15787">
    <property type="entry name" value="YycH_N"/>
    <property type="match status" value="1"/>
</dbReference>
<gene>
    <name evidence="3" type="ORF">CWS20_08025</name>
</gene>
<dbReference type="Pfam" id="PF07435">
    <property type="entry name" value="YycH"/>
    <property type="match status" value="1"/>
</dbReference>
<keyword evidence="1" id="KW-0472">Membrane</keyword>
<dbReference type="Gene3D" id="3.30.310.160">
    <property type="entry name" value="YycH protein, domain 2"/>
    <property type="match status" value="1"/>
</dbReference>
<dbReference type="InterPro" id="IPR009996">
    <property type="entry name" value="YycH"/>
</dbReference>
<keyword evidence="1" id="KW-1133">Transmembrane helix</keyword>
<keyword evidence="1" id="KW-0812">Transmembrane</keyword>
<evidence type="ECO:0000313" key="3">
    <source>
        <dbReference type="EMBL" id="PKG29457.1"/>
    </source>
</evidence>
<organism evidence="3 4">
    <name type="scientific">Cytobacillus horneckiae</name>
    <dbReference type="NCBI Taxonomy" id="549687"/>
    <lineage>
        <taxon>Bacteria</taxon>
        <taxon>Bacillati</taxon>
        <taxon>Bacillota</taxon>
        <taxon>Bacilli</taxon>
        <taxon>Bacillales</taxon>
        <taxon>Bacillaceae</taxon>
        <taxon>Cytobacillus</taxon>
    </lineage>
</organism>
<dbReference type="AlphaFoldDB" id="A0A2N0ZIW8"/>
<reference evidence="3 4" key="1">
    <citation type="journal article" date="2010" name="Int. J. Syst. Evol. Microbiol.">
        <title>Bacillus horneckiae sp. nov., isolated from a spacecraft-assembly clean room.</title>
        <authorList>
            <person name="Vaishampayan P."/>
            <person name="Probst A."/>
            <person name="Krishnamurthi S."/>
            <person name="Ghosh S."/>
            <person name="Osman S."/>
            <person name="McDowall A."/>
            <person name="Ruckmani A."/>
            <person name="Mayilraj S."/>
            <person name="Venkateswaran K."/>
        </authorList>
    </citation>
    <scope>NUCLEOTIDE SEQUENCE [LARGE SCALE GENOMIC DNA]</scope>
    <source>
        <strain evidence="4">1PO1SC</strain>
    </source>
</reference>
<dbReference type="InterPro" id="IPR042274">
    <property type="entry name" value="YycH/YycI_2"/>
</dbReference>
<dbReference type="RefSeq" id="WP_083957097.1">
    <property type="nucleotide sequence ID" value="NZ_JARMMB010000015.1"/>
</dbReference>
<sequence>MTYENIKTVILVILVGSSVLFTWNLWTFQPHLDPIEPSSMADHPIGTEKEIKEVVKPYQIMNVFENDKLVGTMHSSEMDGVIKEISGWTYEKIEDISNSINDIPSFLMKEGHSMILFPDEVPFELYRNVLKVVDKESPNFNFDTIVIDSNDTNEEFGFVYFLSRSNHQVFRGEIDASFLQEYKNNQYVASASSENFAEFDFILGENNKPIYLPVEGLTLNKWMYLPEDIDADRLMKSLFSEPSVVQRSVQSSTKEYTDSTSIMRVYGDRNLISFKNLSVGTDRMMESNPLLRRSIDYINDHGGWTGNYRFFSMDPERDQVVFRLYHSAGYPIFSDSAISKIKLEWGQNAINEYERGDFSLDTLISDEAAEPLPSGVEVVNLLKRMPGFDINKLQDVTVGYKMSKDQVSKQEGVNSNSPDVISLEPKWYYRYNNEWKMFSQEDFFNE</sequence>
<evidence type="ECO:0000256" key="1">
    <source>
        <dbReference type="SAM" id="Phobius"/>
    </source>
</evidence>
<name>A0A2N0ZIW8_9BACI</name>
<proteinExistence type="predicted"/>
<dbReference type="Proteomes" id="UP000233343">
    <property type="component" value="Unassembled WGS sequence"/>
</dbReference>
<dbReference type="Gene3D" id="3.10.450.310">
    <property type="match status" value="1"/>
</dbReference>
<feature type="transmembrane region" description="Helical" evidence="1">
    <location>
        <begin position="9"/>
        <end position="26"/>
    </location>
</feature>
<comment type="caution">
    <text evidence="3">The sequence shown here is derived from an EMBL/GenBank/DDBJ whole genome shotgun (WGS) entry which is preliminary data.</text>
</comment>
<accession>A0A2N0ZIW8</accession>
<dbReference type="EMBL" id="PISD01000015">
    <property type="protein sequence ID" value="PKG29457.1"/>
    <property type="molecule type" value="Genomic_DNA"/>
</dbReference>
<evidence type="ECO:0000259" key="2">
    <source>
        <dbReference type="Pfam" id="PF07435"/>
    </source>
</evidence>
<feature type="domain" description="Regulatory protein YycH" evidence="2">
    <location>
        <begin position="4"/>
        <end position="436"/>
    </location>
</feature>
<keyword evidence="4" id="KW-1185">Reference proteome</keyword>